<gene>
    <name evidence="1" type="ORF">ABWK59_28265</name>
</gene>
<reference evidence="1" key="1">
    <citation type="submission" date="2024-06" db="EMBL/GenBank/DDBJ databases">
        <title>The genome sequences of Kitasatospora sp. strain HUAS MG31.</title>
        <authorList>
            <person name="Mo P."/>
        </authorList>
    </citation>
    <scope>NUCLEOTIDE SEQUENCE</scope>
    <source>
        <strain evidence="1">HUAS MG31</strain>
    </source>
</reference>
<evidence type="ECO:0000313" key="1">
    <source>
        <dbReference type="EMBL" id="XCM82531.1"/>
    </source>
</evidence>
<protein>
    <recommendedName>
        <fullName evidence="2">DUF2188 domain-containing protein</fullName>
    </recommendedName>
</protein>
<dbReference type="RefSeq" id="WP_354643463.1">
    <property type="nucleotide sequence ID" value="NZ_CP159872.1"/>
</dbReference>
<organism evidence="1">
    <name type="scientific">Kitasatospora camelliae</name>
    <dbReference type="NCBI Taxonomy" id="3156397"/>
    <lineage>
        <taxon>Bacteria</taxon>
        <taxon>Bacillati</taxon>
        <taxon>Actinomycetota</taxon>
        <taxon>Actinomycetes</taxon>
        <taxon>Kitasatosporales</taxon>
        <taxon>Streptomycetaceae</taxon>
        <taxon>Kitasatospora</taxon>
    </lineage>
</organism>
<dbReference type="EMBL" id="CP159872">
    <property type="protein sequence ID" value="XCM82531.1"/>
    <property type="molecule type" value="Genomic_DNA"/>
</dbReference>
<evidence type="ECO:0008006" key="2">
    <source>
        <dbReference type="Google" id="ProtNLM"/>
    </source>
</evidence>
<dbReference type="AlphaFoldDB" id="A0AAU8K1H4"/>
<sequence>MADEELIGTPGTYEFSAPDGMLRAEWIGSDEDADRRAREHAERLEKETGGEFLVTRIRRRTEAGWEDVNRTPQAA</sequence>
<name>A0AAU8K1H4_9ACTN</name>
<accession>A0AAU8K1H4</accession>
<dbReference type="KEGG" id="kcm:ABWK59_28265"/>
<proteinExistence type="predicted"/>